<dbReference type="NCBIfam" id="TIGR01356">
    <property type="entry name" value="aroA"/>
    <property type="match status" value="1"/>
</dbReference>
<feature type="domain" description="Enolpyruvate transferase" evidence="8">
    <location>
        <begin position="21"/>
        <end position="430"/>
    </location>
</feature>
<dbReference type="PANTHER" id="PTHR21090:SF5">
    <property type="entry name" value="PENTAFUNCTIONAL AROM POLYPEPTIDE"/>
    <property type="match status" value="1"/>
</dbReference>
<organism evidence="9 10">
    <name type="scientific">Natronomicrosphaera hydrolytica</name>
    <dbReference type="NCBI Taxonomy" id="3242702"/>
    <lineage>
        <taxon>Bacteria</taxon>
        <taxon>Pseudomonadati</taxon>
        <taxon>Planctomycetota</taxon>
        <taxon>Phycisphaerae</taxon>
        <taxon>Phycisphaerales</taxon>
        <taxon>Phycisphaeraceae</taxon>
        <taxon>Natronomicrosphaera</taxon>
    </lineage>
</organism>
<comment type="catalytic activity">
    <reaction evidence="6">
        <text>3-phosphoshikimate + phosphoenolpyruvate = 5-O-(1-carboxyvinyl)-3-phosphoshikimate + phosphate</text>
        <dbReference type="Rhea" id="RHEA:21256"/>
        <dbReference type="ChEBI" id="CHEBI:43474"/>
        <dbReference type="ChEBI" id="CHEBI:57701"/>
        <dbReference type="ChEBI" id="CHEBI:58702"/>
        <dbReference type="ChEBI" id="CHEBI:145989"/>
        <dbReference type="EC" id="2.5.1.19"/>
    </reaction>
    <physiologicalReaction direction="left-to-right" evidence="6">
        <dbReference type="Rhea" id="RHEA:21257"/>
    </physiologicalReaction>
</comment>
<reference evidence="9 10" key="1">
    <citation type="submission" date="2024-08" db="EMBL/GenBank/DDBJ databases">
        <title>Whole-genome sequencing of halo(alkali)philic microorganisms from hypersaline lakes.</title>
        <authorList>
            <person name="Sorokin D.Y."/>
            <person name="Merkel A.Y."/>
            <person name="Messina E."/>
            <person name="Yakimov M."/>
        </authorList>
    </citation>
    <scope>NUCLEOTIDE SEQUENCE [LARGE SCALE GENOMIC DNA]</scope>
    <source>
        <strain evidence="9 10">AB-hyl4</strain>
    </source>
</reference>
<feature type="binding site" evidence="7">
    <location>
        <position position="396"/>
    </location>
    <ligand>
        <name>phosphoenolpyruvate</name>
        <dbReference type="ChEBI" id="CHEBI:58702"/>
    </ligand>
</feature>
<comment type="subunit">
    <text evidence="7">Monomer.</text>
</comment>
<dbReference type="CDD" id="cd01556">
    <property type="entry name" value="EPSP_synthase"/>
    <property type="match status" value="1"/>
</dbReference>
<feature type="active site" description="Proton acceptor" evidence="7">
    <location>
        <position position="321"/>
    </location>
</feature>
<dbReference type="InterPro" id="IPR013792">
    <property type="entry name" value="RNA3'P_cycl/enolpyr_Trfase_a/b"/>
</dbReference>
<dbReference type="SUPFAM" id="SSF55205">
    <property type="entry name" value="EPT/RTPC-like"/>
    <property type="match status" value="1"/>
</dbReference>
<feature type="binding site" evidence="7">
    <location>
        <position position="174"/>
    </location>
    <ligand>
        <name>3-phosphoshikimate</name>
        <dbReference type="ChEBI" id="CHEBI:145989"/>
    </ligand>
</feature>
<feature type="binding site" evidence="7">
    <location>
        <position position="201"/>
    </location>
    <ligand>
        <name>3-phosphoshikimate</name>
        <dbReference type="ChEBI" id="CHEBI:145989"/>
    </ligand>
</feature>
<proteinExistence type="inferred from homology"/>
<dbReference type="InterPro" id="IPR001986">
    <property type="entry name" value="Enolpyruvate_Tfrase_dom"/>
</dbReference>
<evidence type="ECO:0000313" key="9">
    <source>
        <dbReference type="EMBL" id="MFA9476770.1"/>
    </source>
</evidence>
<feature type="binding site" evidence="7">
    <location>
        <position position="344"/>
    </location>
    <ligand>
        <name>3-phosphoshikimate</name>
        <dbReference type="ChEBI" id="CHEBI:145989"/>
    </ligand>
</feature>
<feature type="binding site" evidence="7">
    <location>
        <position position="25"/>
    </location>
    <ligand>
        <name>3-phosphoshikimate</name>
        <dbReference type="ChEBI" id="CHEBI:145989"/>
    </ligand>
</feature>
<keyword evidence="5 7" id="KW-0057">Aromatic amino acid biosynthesis</keyword>
<evidence type="ECO:0000256" key="2">
    <source>
        <dbReference type="ARBA" id="ARBA00009948"/>
    </source>
</evidence>
<feature type="binding site" evidence="7">
    <location>
        <position position="98"/>
    </location>
    <ligand>
        <name>phosphoenolpyruvate</name>
        <dbReference type="ChEBI" id="CHEBI:58702"/>
    </ligand>
</feature>
<feature type="binding site" evidence="7">
    <location>
        <position position="30"/>
    </location>
    <ligand>
        <name>3-phosphoshikimate</name>
        <dbReference type="ChEBI" id="CHEBI:145989"/>
    </ligand>
</feature>
<evidence type="ECO:0000256" key="5">
    <source>
        <dbReference type="ARBA" id="ARBA00023141"/>
    </source>
</evidence>
<evidence type="ECO:0000256" key="7">
    <source>
        <dbReference type="HAMAP-Rule" id="MF_00210"/>
    </source>
</evidence>
<gene>
    <name evidence="7 9" type="primary">aroA</name>
    <name evidence="9" type="ORF">ACERK3_00550</name>
</gene>
<comment type="subcellular location">
    <subcellularLocation>
        <location evidence="7">Cytoplasm</location>
    </subcellularLocation>
</comment>
<dbReference type="RefSeq" id="WP_425343697.1">
    <property type="nucleotide sequence ID" value="NZ_JBGUBD010000001.1"/>
</dbReference>
<feature type="binding site" evidence="7">
    <location>
        <position position="352"/>
    </location>
    <ligand>
        <name>phosphoenolpyruvate</name>
        <dbReference type="ChEBI" id="CHEBI:58702"/>
    </ligand>
</feature>
<feature type="binding site" evidence="7">
    <location>
        <position position="25"/>
    </location>
    <ligand>
        <name>phosphoenolpyruvate</name>
        <dbReference type="ChEBI" id="CHEBI:58702"/>
    </ligand>
</feature>
<dbReference type="PANTHER" id="PTHR21090">
    <property type="entry name" value="AROM/DEHYDROQUINATE SYNTHASE"/>
    <property type="match status" value="1"/>
</dbReference>
<dbReference type="InterPro" id="IPR023193">
    <property type="entry name" value="EPSP_synthase_CS"/>
</dbReference>
<dbReference type="Pfam" id="PF00275">
    <property type="entry name" value="EPSP_synthase"/>
    <property type="match status" value="1"/>
</dbReference>
<evidence type="ECO:0000256" key="6">
    <source>
        <dbReference type="ARBA" id="ARBA00044633"/>
    </source>
</evidence>
<feature type="binding site" evidence="7">
    <location>
        <position position="126"/>
    </location>
    <ligand>
        <name>phosphoenolpyruvate</name>
        <dbReference type="ChEBI" id="CHEBI:58702"/>
    </ligand>
</feature>
<dbReference type="EMBL" id="JBGUBD010000001">
    <property type="protein sequence ID" value="MFA9476770.1"/>
    <property type="molecule type" value="Genomic_DNA"/>
</dbReference>
<comment type="caution">
    <text evidence="9">The sequence shown here is derived from an EMBL/GenBank/DDBJ whole genome shotgun (WGS) entry which is preliminary data.</text>
</comment>
<evidence type="ECO:0000256" key="3">
    <source>
        <dbReference type="ARBA" id="ARBA00022605"/>
    </source>
</evidence>
<evidence type="ECO:0000259" key="8">
    <source>
        <dbReference type="Pfam" id="PF00275"/>
    </source>
</evidence>
<evidence type="ECO:0000256" key="1">
    <source>
        <dbReference type="ARBA" id="ARBA00004811"/>
    </source>
</evidence>
<keyword evidence="3 7" id="KW-0028">Amino-acid biosynthesis</keyword>
<accession>A0ABV4U0S3</accession>
<feature type="binding site" evidence="7">
    <location>
        <position position="321"/>
    </location>
    <ligand>
        <name>3-phosphoshikimate</name>
        <dbReference type="ChEBI" id="CHEBI:145989"/>
    </ligand>
</feature>
<feature type="binding site" evidence="7">
    <location>
        <position position="421"/>
    </location>
    <ligand>
        <name>phosphoenolpyruvate</name>
        <dbReference type="ChEBI" id="CHEBI:58702"/>
    </ligand>
</feature>
<comment type="pathway">
    <text evidence="1 7">Metabolic intermediate biosynthesis; chorismate biosynthesis; chorismate from D-erythrose 4-phosphate and phosphoenolpyruvate: step 6/7.</text>
</comment>
<dbReference type="GO" id="GO:0003866">
    <property type="term" value="F:3-phosphoshikimate 1-carboxyvinyltransferase activity"/>
    <property type="evidence" value="ECO:0007669"/>
    <property type="project" value="UniProtKB-EC"/>
</dbReference>
<feature type="binding site" evidence="7">
    <location>
        <position position="348"/>
    </location>
    <ligand>
        <name>3-phosphoshikimate</name>
        <dbReference type="ChEBI" id="CHEBI:145989"/>
    </ligand>
</feature>
<feature type="binding site" evidence="7">
    <location>
        <position position="175"/>
    </location>
    <ligand>
        <name>3-phosphoshikimate</name>
        <dbReference type="ChEBI" id="CHEBI:145989"/>
    </ligand>
</feature>
<keyword evidence="7" id="KW-0963">Cytoplasm</keyword>
<feature type="binding site" evidence="7">
    <location>
        <position position="175"/>
    </location>
    <ligand>
        <name>phosphoenolpyruvate</name>
        <dbReference type="ChEBI" id="CHEBI:58702"/>
    </ligand>
</feature>
<name>A0ABV4U0S3_9BACT</name>
<dbReference type="HAMAP" id="MF_00210">
    <property type="entry name" value="EPSP_synth"/>
    <property type="match status" value="1"/>
</dbReference>
<dbReference type="InterPro" id="IPR036968">
    <property type="entry name" value="Enolpyruvate_Tfrase_sf"/>
</dbReference>
<sequence length="448" mass="46921">MPDQLAITPLPAAFDLTIDDLPGSKSLTNRALLLAALATGQSTLTGVLFSDDTRHMLDALGRLGFALTIDEGSRAVTVTGQGGAMPRPQAELHLGNSGTCVRSLTAACALGEGPYRIDGIARMRERPIGELVEPLRQIGADVQYLDNAGYPPLTVGSRGGLAGGELIMRPTLSSQFITALLMVGPCCRAGLTLRFEGAVTSRPYVEMTLSVMEAFGARASVDEAFTRVRVEAGTYAGRAYAIEPDASNASYFLAAAAVMPGSRCTITNLGKASLQGDVGFAEVLGQMGAQVTMSDDAITVASPATGQPLRGVDVDLNRMPDTAQTLGPVALFADGPTTIRNVGNLRVKETDRMAALQNELTKLGATVDVVGDDLRITPPGDGKLRPTAIDTYDDHRMAMGFAVAGLRSPGVVINDPACVNKTFPDYFDYLDRLRGASASPAAAQGRMG</sequence>
<evidence type="ECO:0000313" key="10">
    <source>
        <dbReference type="Proteomes" id="UP001575105"/>
    </source>
</evidence>
<dbReference type="Gene3D" id="3.65.10.10">
    <property type="entry name" value="Enolpyruvate transferase domain"/>
    <property type="match status" value="2"/>
</dbReference>
<dbReference type="PROSITE" id="PS00885">
    <property type="entry name" value="EPSP_SYNTHASE_2"/>
    <property type="match status" value="1"/>
</dbReference>
<keyword evidence="4 7" id="KW-0808">Transferase</keyword>
<comment type="similarity">
    <text evidence="2 7">Belongs to the EPSP synthase family.</text>
</comment>
<dbReference type="InterPro" id="IPR006264">
    <property type="entry name" value="EPSP_synthase"/>
</dbReference>
<dbReference type="Proteomes" id="UP001575105">
    <property type="component" value="Unassembled WGS sequence"/>
</dbReference>
<dbReference type="EC" id="2.5.1.19" evidence="7"/>
<feature type="binding site" evidence="7">
    <location>
        <position position="26"/>
    </location>
    <ligand>
        <name>3-phosphoshikimate</name>
        <dbReference type="ChEBI" id="CHEBI:145989"/>
    </ligand>
</feature>
<protein>
    <recommendedName>
        <fullName evidence="7">3-phosphoshikimate 1-carboxyvinyltransferase</fullName>
        <ecNumber evidence="7">2.5.1.19</ecNumber>
    </recommendedName>
    <alternativeName>
        <fullName evidence="7">5-enolpyruvylshikimate-3-phosphate synthase</fullName>
        <shortName evidence="7">EPSP synthase</shortName>
        <shortName evidence="7">EPSPS</shortName>
    </alternativeName>
</protein>
<evidence type="ECO:0000256" key="4">
    <source>
        <dbReference type="ARBA" id="ARBA00022679"/>
    </source>
</evidence>
<keyword evidence="10" id="KW-1185">Reference proteome</keyword>
<feature type="binding site" evidence="7">
    <location>
        <position position="173"/>
    </location>
    <ligand>
        <name>3-phosphoshikimate</name>
        <dbReference type="ChEBI" id="CHEBI:145989"/>
    </ligand>
</feature>
<dbReference type="PIRSF" id="PIRSF000505">
    <property type="entry name" value="EPSPS"/>
    <property type="match status" value="1"/>
</dbReference>
<comment type="function">
    <text evidence="7">Catalyzes the transfer of the enolpyruvyl moiety of phosphoenolpyruvate (PEP) to the 5-hydroxyl of shikimate-3-phosphate (S3P) to produce enolpyruvyl shikimate-3-phosphate and inorganic phosphate.</text>
</comment>